<comment type="similarity">
    <text evidence="3">Belongs to the acetyltransferase family. RimJ subfamily.</text>
</comment>
<evidence type="ECO:0000313" key="5">
    <source>
        <dbReference type="EMBL" id="KQC86810.1"/>
    </source>
</evidence>
<dbReference type="InterPro" id="IPR016181">
    <property type="entry name" value="Acyl_CoA_acyltransferase"/>
</dbReference>
<reference evidence="5 6" key="1">
    <citation type="submission" date="2015-10" db="EMBL/GenBank/DDBJ databases">
        <title>Butyribacter intestini gen. nov., sp. nov., a butyric acid-producing bacterium of the family Lachnospiraceae isolated from the human faeces.</title>
        <authorList>
            <person name="Zou Y."/>
            <person name="Xue W."/>
            <person name="Luo G."/>
            <person name="Lv M."/>
        </authorList>
    </citation>
    <scope>NUCLEOTIDE SEQUENCE [LARGE SCALE GENOMIC DNA]</scope>
    <source>
        <strain evidence="5 6">TF01-11</strain>
    </source>
</reference>
<evidence type="ECO:0000256" key="2">
    <source>
        <dbReference type="ARBA" id="ARBA00023315"/>
    </source>
</evidence>
<keyword evidence="6" id="KW-1185">Reference proteome</keyword>
<dbReference type="Pfam" id="PF13302">
    <property type="entry name" value="Acetyltransf_3"/>
    <property type="match status" value="1"/>
</dbReference>
<dbReference type="SUPFAM" id="SSF55729">
    <property type="entry name" value="Acyl-CoA N-acyltransferases (Nat)"/>
    <property type="match status" value="1"/>
</dbReference>
<dbReference type="PANTHER" id="PTHR43792">
    <property type="entry name" value="GNAT FAMILY, PUTATIVE (AFU_ORTHOLOGUE AFUA_3G00765)-RELATED-RELATED"/>
    <property type="match status" value="1"/>
</dbReference>
<accession>A0AAW3JWB6</accession>
<evidence type="ECO:0000256" key="1">
    <source>
        <dbReference type="ARBA" id="ARBA00022679"/>
    </source>
</evidence>
<dbReference type="Proteomes" id="UP000050833">
    <property type="component" value="Unassembled WGS sequence"/>
</dbReference>
<dbReference type="Gene3D" id="3.40.630.30">
    <property type="match status" value="1"/>
</dbReference>
<evidence type="ECO:0000256" key="3">
    <source>
        <dbReference type="ARBA" id="ARBA00038502"/>
    </source>
</evidence>
<dbReference type="AlphaFoldDB" id="A0AAW3JWB6"/>
<proteinExistence type="inferred from homology"/>
<evidence type="ECO:0000313" key="6">
    <source>
        <dbReference type="Proteomes" id="UP000050833"/>
    </source>
</evidence>
<sequence length="186" mass="21869">MNPEIDISNVILKTERLLIRPWRQSDLDDFYSYASVDGVGQMAGWKPHKSKEESKIILDMFISHKKTFALEYQGKVIGSVGIEKYNETHFPEFENKKCREIGYVLSKEYWGQGLMPEALKEVIRFLFENANLDVIFCGHFLWNEQSHRVQEKSGFKHYAFDTYETAFGTTEENEVNILKREDWVLQ</sequence>
<dbReference type="GO" id="GO:0008999">
    <property type="term" value="F:protein-N-terminal-alanine acetyltransferase activity"/>
    <property type="evidence" value="ECO:0007669"/>
    <property type="project" value="TreeGrafter"/>
</dbReference>
<name>A0AAW3JWB6_9FIRM</name>
<gene>
    <name evidence="5" type="ORF">APZ18_06520</name>
</gene>
<dbReference type="InterPro" id="IPR051531">
    <property type="entry name" value="N-acetyltransferase"/>
</dbReference>
<evidence type="ECO:0000259" key="4">
    <source>
        <dbReference type="PROSITE" id="PS51186"/>
    </source>
</evidence>
<dbReference type="GO" id="GO:0005737">
    <property type="term" value="C:cytoplasm"/>
    <property type="evidence" value="ECO:0007669"/>
    <property type="project" value="TreeGrafter"/>
</dbReference>
<dbReference type="EMBL" id="LLKB01000001">
    <property type="protein sequence ID" value="KQC86810.1"/>
    <property type="molecule type" value="Genomic_DNA"/>
</dbReference>
<dbReference type="InterPro" id="IPR000182">
    <property type="entry name" value="GNAT_dom"/>
</dbReference>
<keyword evidence="2" id="KW-0012">Acyltransferase</keyword>
<comment type="caution">
    <text evidence="5">The sequence shown here is derived from an EMBL/GenBank/DDBJ whole genome shotgun (WGS) entry which is preliminary data.</text>
</comment>
<dbReference type="PANTHER" id="PTHR43792:SF8">
    <property type="entry name" value="[RIBOSOMAL PROTEIN US5]-ALANINE N-ACETYLTRANSFERASE"/>
    <property type="match status" value="1"/>
</dbReference>
<feature type="domain" description="N-acetyltransferase" evidence="4">
    <location>
        <begin position="17"/>
        <end position="174"/>
    </location>
</feature>
<organism evidence="5 6">
    <name type="scientific">Butyribacter intestini</name>
    <dbReference type="NCBI Taxonomy" id="1703332"/>
    <lineage>
        <taxon>Bacteria</taxon>
        <taxon>Bacillati</taxon>
        <taxon>Bacillota</taxon>
        <taxon>Clostridia</taxon>
        <taxon>Lachnospirales</taxon>
        <taxon>Lachnospiraceae</taxon>
        <taxon>Butyribacter</taxon>
    </lineage>
</organism>
<keyword evidence="1" id="KW-0808">Transferase</keyword>
<dbReference type="PROSITE" id="PS51186">
    <property type="entry name" value="GNAT"/>
    <property type="match status" value="1"/>
</dbReference>
<protein>
    <submittedName>
        <fullName evidence="5">Alanine acetyltransferase</fullName>
    </submittedName>
</protein>
<dbReference type="RefSeq" id="WP_055942783.1">
    <property type="nucleotide sequence ID" value="NZ_LLKB01000001.1"/>
</dbReference>